<dbReference type="GO" id="GO:0004674">
    <property type="term" value="F:protein serine/threonine kinase activity"/>
    <property type="evidence" value="ECO:0007669"/>
    <property type="project" value="TreeGrafter"/>
</dbReference>
<dbReference type="InterPro" id="IPR001245">
    <property type="entry name" value="Ser-Thr/Tyr_kinase_cat_dom"/>
</dbReference>
<evidence type="ECO:0000256" key="5">
    <source>
        <dbReference type="PROSITE-ProRule" id="PRU10141"/>
    </source>
</evidence>
<dbReference type="CDD" id="cd05819">
    <property type="entry name" value="NHL"/>
    <property type="match status" value="1"/>
</dbReference>
<evidence type="ECO:0000256" key="4">
    <source>
        <dbReference type="PROSITE-ProRule" id="PRU00504"/>
    </source>
</evidence>
<dbReference type="PANTHER" id="PTHR44329:SF298">
    <property type="entry name" value="MIXED LINEAGE KINASE DOMAIN-LIKE PROTEIN"/>
    <property type="match status" value="1"/>
</dbReference>
<dbReference type="PROSITE" id="PS50011">
    <property type="entry name" value="PROTEIN_KINASE_DOM"/>
    <property type="match status" value="1"/>
</dbReference>
<dbReference type="SUPFAM" id="SSF101898">
    <property type="entry name" value="NHL repeat"/>
    <property type="match status" value="1"/>
</dbReference>
<protein>
    <recommendedName>
        <fullName evidence="7">Protein kinase domain-containing protein</fullName>
    </recommendedName>
</protein>
<evidence type="ECO:0000256" key="1">
    <source>
        <dbReference type="ARBA" id="ARBA00022737"/>
    </source>
</evidence>
<dbReference type="EMBL" id="CAJNRE010006044">
    <property type="protein sequence ID" value="CAF2052311.1"/>
    <property type="molecule type" value="Genomic_DNA"/>
</dbReference>
<dbReference type="PRINTS" id="PR00109">
    <property type="entry name" value="TYRKINASE"/>
</dbReference>
<keyword evidence="3 5" id="KW-0067">ATP-binding</keyword>
<reference evidence="8" key="1">
    <citation type="submission" date="2021-02" db="EMBL/GenBank/DDBJ databases">
        <authorList>
            <person name="Nowell W R."/>
        </authorList>
    </citation>
    <scope>NUCLEOTIDE SEQUENCE</scope>
</reference>
<accession>A0A816PSB9</accession>
<evidence type="ECO:0000256" key="2">
    <source>
        <dbReference type="ARBA" id="ARBA00022741"/>
    </source>
</evidence>
<evidence type="ECO:0000256" key="6">
    <source>
        <dbReference type="SAM" id="MobiDB-lite"/>
    </source>
</evidence>
<dbReference type="Gene3D" id="2.120.10.30">
    <property type="entry name" value="TolB, C-terminal domain"/>
    <property type="match status" value="2"/>
</dbReference>
<dbReference type="CDD" id="cd13999">
    <property type="entry name" value="STKc_MAP3K-like"/>
    <property type="match status" value="1"/>
</dbReference>
<dbReference type="Pfam" id="PF07714">
    <property type="entry name" value="PK_Tyr_Ser-Thr"/>
    <property type="match status" value="1"/>
</dbReference>
<dbReference type="Proteomes" id="UP000663824">
    <property type="component" value="Unassembled WGS sequence"/>
</dbReference>
<keyword evidence="2 5" id="KW-0547">Nucleotide-binding</keyword>
<evidence type="ECO:0000313" key="8">
    <source>
        <dbReference type="EMBL" id="CAF2052311.1"/>
    </source>
</evidence>
<name>A0A816PSB9_9BILA</name>
<evidence type="ECO:0000313" key="9">
    <source>
        <dbReference type="Proteomes" id="UP000663824"/>
    </source>
</evidence>
<feature type="domain" description="Protein kinase" evidence="7">
    <location>
        <begin position="61"/>
        <end position="327"/>
    </location>
</feature>
<gene>
    <name evidence="8" type="ORF">MBJ925_LOCUS13249</name>
</gene>
<proteinExistence type="predicted"/>
<dbReference type="InterPro" id="IPR051681">
    <property type="entry name" value="Ser/Thr_Kinases-Pseudokinases"/>
</dbReference>
<dbReference type="GO" id="GO:0005524">
    <property type="term" value="F:ATP binding"/>
    <property type="evidence" value="ECO:0007669"/>
    <property type="project" value="UniProtKB-UniRule"/>
</dbReference>
<sequence length="653" mass="73726">MIQRQNEQFHYIERIEQNVNQRFNSFKHKLEQDILKTKDPLKAQKIIEVEQAFLHIPYYDLIQEKRIGQGGFADVYRGKWLSRSQEVAIKVIRFQPLDDKVKSEIVNEISTMYRIHYNHILNIFGACMETEKYALVVEYMSHGSLHDVLMEKTMQLTWPYRYSVAIQMTKGINYLHKLSKSIIHRNIKSLNILITKNEEHSLVKVADCGLAKIRYETSRQSSNCPSVGTIPWKAPELLKMGKHTEASDVYALGIVLWELATLCEPYDDTDISVFCAFVLRGDRLDIPPDVPSSLAELISRAWAQESQKRPTCQQLLSWLEDISTEILVNEKLEAAATIATKKVEATSKETPSPQRPRKSASPIRLNEKEIATATASVAPNISANAKWAKKGVTIAEGHGEGSAMDQLNDLFGLFVDVDQTIIIANFVAGGKGQGNRLDALNDPTDVLVDKETDSLIICDRGNRRVARWSRYTSTIQGEILIDNLDCYGLPMDDQRYLYISDTRKHEVKRYQSRDNNGTLVAGGNSEGANLNQLNCPIDNHRVLKWNKGAKEGIVIAGGQGEGNAQAKLCFPQGLFVDTLGNLYVTDEGNHRVMRWPQGAKRGTINVGRNSRGVGTNQFNWPRGLTLDRYGNLYVVDCMNCRVQRFSFLSNKSN</sequence>
<dbReference type="InterPro" id="IPR011042">
    <property type="entry name" value="6-blade_b-propeller_TolB-like"/>
</dbReference>
<comment type="caution">
    <text evidence="8">The sequence shown here is derived from an EMBL/GenBank/DDBJ whole genome shotgun (WGS) entry which is preliminary data.</text>
</comment>
<dbReference type="SUPFAM" id="SSF56112">
    <property type="entry name" value="Protein kinase-like (PK-like)"/>
    <property type="match status" value="1"/>
</dbReference>
<organism evidence="8 9">
    <name type="scientific">Rotaria magnacalcarata</name>
    <dbReference type="NCBI Taxonomy" id="392030"/>
    <lineage>
        <taxon>Eukaryota</taxon>
        <taxon>Metazoa</taxon>
        <taxon>Spiralia</taxon>
        <taxon>Gnathifera</taxon>
        <taxon>Rotifera</taxon>
        <taxon>Eurotatoria</taxon>
        <taxon>Bdelloidea</taxon>
        <taxon>Philodinida</taxon>
        <taxon>Philodinidae</taxon>
        <taxon>Rotaria</taxon>
    </lineage>
</organism>
<dbReference type="InterPro" id="IPR011009">
    <property type="entry name" value="Kinase-like_dom_sf"/>
</dbReference>
<dbReference type="InterPro" id="IPR017441">
    <property type="entry name" value="Protein_kinase_ATP_BS"/>
</dbReference>
<dbReference type="Gene3D" id="1.10.510.10">
    <property type="entry name" value="Transferase(Phosphotransferase) domain 1"/>
    <property type="match status" value="1"/>
</dbReference>
<dbReference type="InterPro" id="IPR000719">
    <property type="entry name" value="Prot_kinase_dom"/>
</dbReference>
<dbReference type="PANTHER" id="PTHR44329">
    <property type="entry name" value="SERINE/THREONINE-PROTEIN KINASE TNNI3K-RELATED"/>
    <property type="match status" value="1"/>
</dbReference>
<dbReference type="AlphaFoldDB" id="A0A816PSB9"/>
<feature type="binding site" evidence="5">
    <location>
        <position position="90"/>
    </location>
    <ligand>
        <name>ATP</name>
        <dbReference type="ChEBI" id="CHEBI:30616"/>
    </ligand>
</feature>
<evidence type="ECO:0000256" key="3">
    <source>
        <dbReference type="ARBA" id="ARBA00022840"/>
    </source>
</evidence>
<dbReference type="InterPro" id="IPR001258">
    <property type="entry name" value="NHL_repeat"/>
</dbReference>
<keyword evidence="1" id="KW-0677">Repeat</keyword>
<feature type="repeat" description="NHL" evidence="4">
    <location>
        <begin position="610"/>
        <end position="648"/>
    </location>
</feature>
<evidence type="ECO:0000259" key="7">
    <source>
        <dbReference type="PROSITE" id="PS50011"/>
    </source>
</evidence>
<dbReference type="PROSITE" id="PS51125">
    <property type="entry name" value="NHL"/>
    <property type="match status" value="1"/>
</dbReference>
<dbReference type="PROSITE" id="PS00107">
    <property type="entry name" value="PROTEIN_KINASE_ATP"/>
    <property type="match status" value="1"/>
</dbReference>
<feature type="region of interest" description="Disordered" evidence="6">
    <location>
        <begin position="343"/>
        <end position="364"/>
    </location>
</feature>
<dbReference type="Pfam" id="PF01436">
    <property type="entry name" value="NHL"/>
    <property type="match status" value="2"/>
</dbReference>